<dbReference type="VEuPathDB" id="VectorBase:ASIC004140"/>
<dbReference type="EMBL" id="ATLV01012694">
    <property type="status" value="NOT_ANNOTATED_CDS"/>
    <property type="molecule type" value="Genomic_DNA"/>
</dbReference>
<dbReference type="EnsemblMetazoa" id="ASIC004140-RA">
    <property type="protein sequence ID" value="ASIC004140-PA"/>
    <property type="gene ID" value="ASIC004140"/>
</dbReference>
<keyword evidence="3" id="KW-1185">Reference proteome</keyword>
<dbReference type="AlphaFoldDB" id="A0A084VG76"/>
<evidence type="ECO:0000313" key="1">
    <source>
        <dbReference type="EMBL" id="KFB36970.1"/>
    </source>
</evidence>
<evidence type="ECO:0000313" key="2">
    <source>
        <dbReference type="EnsemblMetazoa" id="ASIC004140-PA"/>
    </source>
</evidence>
<dbReference type="Proteomes" id="UP000030765">
    <property type="component" value="Unassembled WGS sequence"/>
</dbReference>
<gene>
    <name evidence="1" type="ORF">ZHAS_00004140</name>
</gene>
<evidence type="ECO:0000313" key="3">
    <source>
        <dbReference type="Proteomes" id="UP000030765"/>
    </source>
</evidence>
<proteinExistence type="predicted"/>
<reference evidence="1 3" key="1">
    <citation type="journal article" date="2014" name="BMC Genomics">
        <title>Genome sequence of Anopheles sinensis provides insight into genetics basis of mosquito competence for malaria parasites.</title>
        <authorList>
            <person name="Zhou D."/>
            <person name="Zhang D."/>
            <person name="Ding G."/>
            <person name="Shi L."/>
            <person name="Hou Q."/>
            <person name="Ye Y."/>
            <person name="Xu Y."/>
            <person name="Zhou H."/>
            <person name="Xiong C."/>
            <person name="Li S."/>
            <person name="Yu J."/>
            <person name="Hong S."/>
            <person name="Yu X."/>
            <person name="Zou P."/>
            <person name="Chen C."/>
            <person name="Chang X."/>
            <person name="Wang W."/>
            <person name="Lv Y."/>
            <person name="Sun Y."/>
            <person name="Ma L."/>
            <person name="Shen B."/>
            <person name="Zhu C."/>
        </authorList>
    </citation>
    <scope>NUCLEOTIDE SEQUENCE [LARGE SCALE GENOMIC DNA]</scope>
</reference>
<name>A0A084VG76_ANOSI</name>
<reference evidence="2" key="2">
    <citation type="submission" date="2020-05" db="UniProtKB">
        <authorList>
            <consortium name="EnsemblMetazoa"/>
        </authorList>
    </citation>
    <scope>IDENTIFICATION</scope>
</reference>
<dbReference type="EMBL" id="KE524808">
    <property type="protein sequence ID" value="KFB36970.1"/>
    <property type="molecule type" value="Genomic_DNA"/>
</dbReference>
<protein>
    <submittedName>
        <fullName evidence="1 2">Porin</fullName>
    </submittedName>
</protein>
<accession>A0A084VG76</accession>
<sequence length="77" mass="8510">MRIFSSLGKTSAKRCGCPGKNELLLNRLLDQRYGALEQIPMCYALFGMDLQLRLAGSTRKTTIDEPDDAARCSGNEV</sequence>
<organism evidence="1">
    <name type="scientific">Anopheles sinensis</name>
    <name type="common">Mosquito</name>
    <dbReference type="NCBI Taxonomy" id="74873"/>
    <lineage>
        <taxon>Eukaryota</taxon>
        <taxon>Metazoa</taxon>
        <taxon>Ecdysozoa</taxon>
        <taxon>Arthropoda</taxon>
        <taxon>Hexapoda</taxon>
        <taxon>Insecta</taxon>
        <taxon>Pterygota</taxon>
        <taxon>Neoptera</taxon>
        <taxon>Endopterygota</taxon>
        <taxon>Diptera</taxon>
        <taxon>Nematocera</taxon>
        <taxon>Culicoidea</taxon>
        <taxon>Culicidae</taxon>
        <taxon>Anophelinae</taxon>
        <taxon>Anopheles</taxon>
    </lineage>
</organism>